<organism evidence="1 2">
    <name type="scientific">Acinetobacter beijerinckii ANC 3835</name>
    <dbReference type="NCBI Taxonomy" id="1217649"/>
    <lineage>
        <taxon>Bacteria</taxon>
        <taxon>Pseudomonadati</taxon>
        <taxon>Pseudomonadota</taxon>
        <taxon>Gammaproteobacteria</taxon>
        <taxon>Moraxellales</taxon>
        <taxon>Moraxellaceae</taxon>
        <taxon>Acinetobacter</taxon>
    </lineage>
</organism>
<protein>
    <recommendedName>
        <fullName evidence="3">NurA domain-containing protein</fullName>
    </recommendedName>
</protein>
<evidence type="ECO:0008006" key="3">
    <source>
        <dbReference type="Google" id="ProtNLM"/>
    </source>
</evidence>
<dbReference type="OrthoDB" id="63920at2"/>
<dbReference type="Proteomes" id="UP000018417">
    <property type="component" value="Unassembled WGS sequence"/>
</dbReference>
<dbReference type="PATRIC" id="fig|1217649.3.peg.1168"/>
<gene>
    <name evidence="1" type="ORF">F934_01227</name>
</gene>
<reference evidence="1 2" key="1">
    <citation type="submission" date="2013-02" db="EMBL/GenBank/DDBJ databases">
        <title>The Genome Sequence of Acinetobacter beijerinckii ANC 3835.</title>
        <authorList>
            <consortium name="The Broad Institute Genome Sequencing Platform"/>
            <consortium name="The Broad Institute Genome Sequencing Center for Infectious Disease"/>
            <person name="Cerqueira G."/>
            <person name="Feldgarden M."/>
            <person name="Courvalin P."/>
            <person name="Perichon B."/>
            <person name="Grillot-Courvalin C."/>
            <person name="Clermont D."/>
            <person name="Rocha E."/>
            <person name="Yoon E.-J."/>
            <person name="Nemec A."/>
            <person name="Walker B."/>
            <person name="Young S.K."/>
            <person name="Zeng Q."/>
            <person name="Gargeya S."/>
            <person name="Fitzgerald M."/>
            <person name="Haas B."/>
            <person name="Abouelleil A."/>
            <person name="Alvarado L."/>
            <person name="Arachchi H.M."/>
            <person name="Berlin A.M."/>
            <person name="Chapman S.B."/>
            <person name="Dewar J."/>
            <person name="Goldberg J."/>
            <person name="Griggs A."/>
            <person name="Gujja S."/>
            <person name="Hansen M."/>
            <person name="Howarth C."/>
            <person name="Imamovic A."/>
            <person name="Larimer J."/>
            <person name="McCowan C."/>
            <person name="Murphy C."/>
            <person name="Neiman D."/>
            <person name="Pearson M."/>
            <person name="Priest M."/>
            <person name="Roberts A."/>
            <person name="Saif S."/>
            <person name="Shea T."/>
            <person name="Sisk P."/>
            <person name="Sykes S."/>
            <person name="Wortman J."/>
            <person name="Nusbaum C."/>
            <person name="Birren B."/>
        </authorList>
    </citation>
    <scope>NUCLEOTIDE SEQUENCE [LARGE SCALE GENOMIC DNA]</scope>
    <source>
        <strain evidence="1 2">ANC 3835</strain>
    </source>
</reference>
<dbReference type="HOGENOM" id="CLU_049028_1_0_6"/>
<dbReference type="AlphaFoldDB" id="N9E448"/>
<name>N9E448_9GAMM</name>
<comment type="caution">
    <text evidence="1">The sequence shown here is derived from an EMBL/GenBank/DDBJ whole genome shotgun (WGS) entry which is preliminary data.</text>
</comment>
<dbReference type="EMBL" id="APQK01000011">
    <property type="protein sequence ID" value="ENW05263.1"/>
    <property type="molecule type" value="Genomic_DNA"/>
</dbReference>
<dbReference type="RefSeq" id="WP_005053181.1">
    <property type="nucleotide sequence ID" value="NZ_KB849759.1"/>
</dbReference>
<evidence type="ECO:0000313" key="1">
    <source>
        <dbReference type="EMBL" id="ENW05263.1"/>
    </source>
</evidence>
<accession>N9E448</accession>
<sequence length="443" mass="50193">MALQASTNLPHEPASKLGHLNVIQSKWVKSLIENFENIEFDLSEDITSYWNEFNSLEEPLTHIWATDGSYVSVKSNGSKPNKEVVFVKTALLSVDKFKLDQIDKEFPHPLLLQDIMSESAVFHATVFPLSNVKTSYGNNYDSIRNIINDSLKIDQNGAFFETLKWIAYKKWLNAKNSSPAFSCPHCQSQIVNGLPYDTDEGDCDTCGNIVFLSDMIGFHLDMDEDTAPEAIASAYMLIMELLMIFTAVRLLWTHSDESLVSNTLFIKDGPLTLRSQYSKLVPNIRDFLQFAKNIRRPIHIIGQEKSGIFFDHLEVVSKQVKPLELNDQVHFCVLTHDYVRKDVYRSPDLNNPYGLRTNWGEKVYVKLDPNTCMVLNIPTGDYDPSKNFPTENDLIGLKRILSTLPSLISRKYSGALYPIELANGIASMSSYPSAKILQKFIDT</sequence>
<evidence type="ECO:0000313" key="2">
    <source>
        <dbReference type="Proteomes" id="UP000018417"/>
    </source>
</evidence>
<proteinExistence type="predicted"/>